<keyword evidence="4 5" id="KW-0949">S-adenosyl-L-methionine</keyword>
<feature type="binding site" evidence="5">
    <location>
        <position position="59"/>
    </location>
    <ligand>
        <name>S-adenosyl-L-methionine</name>
        <dbReference type="ChEBI" id="CHEBI:59789"/>
    </ligand>
</feature>
<evidence type="ECO:0000313" key="7">
    <source>
        <dbReference type="Proteomes" id="UP000029999"/>
    </source>
</evidence>
<proteinExistence type="inferred from homology"/>
<reference evidence="6 7" key="1">
    <citation type="submission" date="2014-09" db="EMBL/GenBank/DDBJ databases">
        <authorList>
            <person name="Grob C."/>
            <person name="Taubert M."/>
            <person name="Howat A.M."/>
            <person name="Burns O.J."/>
            <person name="Dixon J.L."/>
            <person name="Chen Y."/>
            <person name="Murrell J.C."/>
        </authorList>
    </citation>
    <scope>NUCLEOTIDE SEQUENCE [LARGE SCALE GENOMIC DNA]</scope>
    <source>
        <strain evidence="6">L4</strain>
    </source>
</reference>
<dbReference type="Gene3D" id="3.40.50.150">
    <property type="entry name" value="Vaccinia Virus protein VP39"/>
    <property type="match status" value="1"/>
</dbReference>
<evidence type="ECO:0000313" key="6">
    <source>
        <dbReference type="EMBL" id="KGM06700.1"/>
    </source>
</evidence>
<feature type="binding site" evidence="5">
    <location>
        <position position="40"/>
    </location>
    <ligand>
        <name>S-adenosyl-L-methionine</name>
        <dbReference type="ChEBI" id="CHEBI:59789"/>
    </ligand>
</feature>
<dbReference type="SUPFAM" id="SSF53335">
    <property type="entry name" value="S-adenosyl-L-methionine-dependent methyltransferases"/>
    <property type="match status" value="1"/>
</dbReference>
<keyword evidence="2 5" id="KW-0808">Transferase</keyword>
<dbReference type="InterPro" id="IPR029063">
    <property type="entry name" value="SAM-dependent_MTases_sf"/>
</dbReference>
<dbReference type="FunFam" id="3.40.50.150:FF:000028">
    <property type="entry name" value="Ubiquinone biosynthesis O-methyltransferase"/>
    <property type="match status" value="1"/>
</dbReference>
<comment type="pathway">
    <text evidence="5">Cofactor biosynthesis; ubiquinone biosynthesis.</text>
</comment>
<evidence type="ECO:0000256" key="4">
    <source>
        <dbReference type="ARBA" id="ARBA00022691"/>
    </source>
</evidence>
<keyword evidence="3 5" id="KW-0831">Ubiquinone biosynthesis</keyword>
<dbReference type="Proteomes" id="UP000029999">
    <property type="component" value="Unassembled WGS sequence"/>
</dbReference>
<dbReference type="GO" id="GO:0102208">
    <property type="term" value="F:2-polyprenyl-6-hydroxyphenol methylase activity"/>
    <property type="evidence" value="ECO:0007669"/>
    <property type="project" value="UniProtKB-EC"/>
</dbReference>
<dbReference type="EMBL" id="JRQD01000004">
    <property type="protein sequence ID" value="KGM06700.1"/>
    <property type="molecule type" value="Genomic_DNA"/>
</dbReference>
<dbReference type="HAMAP" id="MF_00472">
    <property type="entry name" value="UbiG"/>
    <property type="match status" value="1"/>
</dbReference>
<accession>A0A0A0BFR1</accession>
<name>A0A0A0BFR1_9GAMM</name>
<dbReference type="RefSeq" id="WP_036314548.1">
    <property type="nucleotide sequence ID" value="NZ_JRQD01000004.1"/>
</dbReference>
<comment type="similarity">
    <text evidence="5">Belongs to the methyltransferase superfamily. UbiG/COQ3 family.</text>
</comment>
<comment type="catalytic activity">
    <reaction evidence="5">
        <text>a 3-(all-trans-polyprenyl)benzene-1,2-diol + S-adenosyl-L-methionine = a 2-methoxy-6-(all-trans-polyprenyl)phenol + S-adenosyl-L-homocysteine + H(+)</text>
        <dbReference type="Rhea" id="RHEA:31411"/>
        <dbReference type="Rhea" id="RHEA-COMP:9550"/>
        <dbReference type="Rhea" id="RHEA-COMP:9551"/>
        <dbReference type="ChEBI" id="CHEBI:15378"/>
        <dbReference type="ChEBI" id="CHEBI:57856"/>
        <dbReference type="ChEBI" id="CHEBI:59789"/>
        <dbReference type="ChEBI" id="CHEBI:62729"/>
        <dbReference type="ChEBI" id="CHEBI:62731"/>
        <dbReference type="EC" id="2.1.1.222"/>
    </reaction>
</comment>
<dbReference type="STRING" id="392484.LP43_1924"/>
<evidence type="ECO:0000256" key="1">
    <source>
        <dbReference type="ARBA" id="ARBA00022603"/>
    </source>
</evidence>
<dbReference type="UniPathway" id="UPA00232"/>
<dbReference type="NCBIfam" id="TIGR01983">
    <property type="entry name" value="UbiG"/>
    <property type="match status" value="1"/>
</dbReference>
<dbReference type="AlphaFoldDB" id="A0A0A0BFR1"/>
<feature type="binding site" evidence="5">
    <location>
        <position position="124"/>
    </location>
    <ligand>
        <name>S-adenosyl-L-methionine</name>
        <dbReference type="ChEBI" id="CHEBI:59789"/>
    </ligand>
</feature>
<organism evidence="6 7">
    <name type="scientific">Methylophaga thiooxydans</name>
    <dbReference type="NCBI Taxonomy" id="392484"/>
    <lineage>
        <taxon>Bacteria</taxon>
        <taxon>Pseudomonadati</taxon>
        <taxon>Pseudomonadota</taxon>
        <taxon>Gammaproteobacteria</taxon>
        <taxon>Thiotrichales</taxon>
        <taxon>Piscirickettsiaceae</taxon>
        <taxon>Methylophaga</taxon>
    </lineage>
</organism>
<dbReference type="PANTHER" id="PTHR43464:SF19">
    <property type="entry name" value="UBIQUINONE BIOSYNTHESIS O-METHYLTRANSFERASE, MITOCHONDRIAL"/>
    <property type="match status" value="1"/>
</dbReference>
<keyword evidence="1 5" id="KW-0489">Methyltransferase</keyword>
<comment type="catalytic activity">
    <reaction evidence="5">
        <text>a 3-demethylubiquinol + S-adenosyl-L-methionine = a ubiquinol + S-adenosyl-L-homocysteine + H(+)</text>
        <dbReference type="Rhea" id="RHEA:44380"/>
        <dbReference type="Rhea" id="RHEA-COMP:9566"/>
        <dbReference type="Rhea" id="RHEA-COMP:10914"/>
        <dbReference type="ChEBI" id="CHEBI:15378"/>
        <dbReference type="ChEBI" id="CHEBI:17976"/>
        <dbReference type="ChEBI" id="CHEBI:57856"/>
        <dbReference type="ChEBI" id="CHEBI:59789"/>
        <dbReference type="ChEBI" id="CHEBI:84422"/>
        <dbReference type="EC" id="2.1.1.64"/>
    </reaction>
</comment>
<evidence type="ECO:0000256" key="2">
    <source>
        <dbReference type="ARBA" id="ARBA00022679"/>
    </source>
</evidence>
<dbReference type="InterPro" id="IPR010233">
    <property type="entry name" value="UbiG_MeTrfase"/>
</dbReference>
<gene>
    <name evidence="5" type="primary">ubiG</name>
    <name evidence="6" type="ORF">LP43_1924</name>
</gene>
<protein>
    <recommendedName>
        <fullName evidence="5">Ubiquinone biosynthesis O-methyltransferase</fullName>
    </recommendedName>
    <alternativeName>
        <fullName evidence="5">2-polyprenyl-6-hydroxyphenol methylase</fullName>
        <ecNumber evidence="5">2.1.1.222</ecNumber>
    </alternativeName>
    <alternativeName>
        <fullName evidence="5">3-demethylubiquinone 3-O-methyltransferase</fullName>
        <ecNumber evidence="5">2.1.1.64</ecNumber>
    </alternativeName>
</protein>
<comment type="caution">
    <text evidence="6">The sequence shown here is derived from an EMBL/GenBank/DDBJ whole genome shotgun (WGS) entry which is preliminary data.</text>
</comment>
<dbReference type="EC" id="2.1.1.222" evidence="5"/>
<evidence type="ECO:0000256" key="3">
    <source>
        <dbReference type="ARBA" id="ARBA00022688"/>
    </source>
</evidence>
<dbReference type="EC" id="2.1.1.64" evidence="5"/>
<dbReference type="CDD" id="cd02440">
    <property type="entry name" value="AdoMet_MTases"/>
    <property type="match status" value="1"/>
</dbReference>
<comment type="function">
    <text evidence="5">O-methyltransferase that catalyzes the 2 O-methylation steps in the ubiquinone biosynthetic pathway.</text>
</comment>
<dbReference type="GO" id="GO:0061542">
    <property type="term" value="F:3-demethylubiquinol 3-O-methyltransferase activity"/>
    <property type="evidence" value="ECO:0007669"/>
    <property type="project" value="UniProtKB-UniRule"/>
</dbReference>
<feature type="binding site" evidence="5">
    <location>
        <position position="80"/>
    </location>
    <ligand>
        <name>S-adenosyl-L-methionine</name>
        <dbReference type="ChEBI" id="CHEBI:59789"/>
    </ligand>
</feature>
<dbReference type="Pfam" id="PF13489">
    <property type="entry name" value="Methyltransf_23"/>
    <property type="match status" value="1"/>
</dbReference>
<sequence length="235" mass="25841">MSQTDHNVDPNEVAKFEALAASWWDLEGQSKPLHEINPHRTGYIAQRCKLDNANVIDVGCGGGILSEALAKNGAKVTGIDMGEMPLDIAKLHAMESGLDIHYEQSTAETMASRHTAEFDAVTCLEMLEHVPDPAAIIQACADLVKPGGDVFFSTLNRHPKAYLLAVVGAEYVMNMLPKGTHDYKRFIRPAELASWCRQAGLQVRNITGISYNPLTRQFSLGDDVKVNYIVHCHKV</sequence>
<dbReference type="GO" id="GO:0010420">
    <property type="term" value="F:polyprenyldihydroxybenzoate methyltransferase activity"/>
    <property type="evidence" value="ECO:0007669"/>
    <property type="project" value="InterPro"/>
</dbReference>
<evidence type="ECO:0000256" key="5">
    <source>
        <dbReference type="HAMAP-Rule" id="MF_00472"/>
    </source>
</evidence>
<keyword evidence="6" id="KW-0830">Ubiquinone</keyword>
<dbReference type="PANTHER" id="PTHR43464">
    <property type="entry name" value="METHYLTRANSFERASE"/>
    <property type="match status" value="1"/>
</dbReference>
<dbReference type="GO" id="GO:0032259">
    <property type="term" value="P:methylation"/>
    <property type="evidence" value="ECO:0007669"/>
    <property type="project" value="UniProtKB-KW"/>
</dbReference>